<reference evidence="9" key="1">
    <citation type="journal article" date="2023" name="IMA Fungus">
        <title>Comparative genomic study of the Penicillium genus elucidates a diverse pangenome and 15 lateral gene transfer events.</title>
        <authorList>
            <person name="Petersen C."/>
            <person name="Sorensen T."/>
            <person name="Nielsen M.R."/>
            <person name="Sondergaard T.E."/>
            <person name="Sorensen J.L."/>
            <person name="Fitzpatrick D.A."/>
            <person name="Frisvad J.C."/>
            <person name="Nielsen K.L."/>
        </authorList>
    </citation>
    <scope>NUCLEOTIDE SEQUENCE</scope>
    <source>
        <strain evidence="9">IBT 15450</strain>
    </source>
</reference>
<gene>
    <name evidence="9" type="ORF">N7460_012342</name>
</gene>
<evidence type="ECO:0000256" key="7">
    <source>
        <dbReference type="SAM" id="SignalP"/>
    </source>
</evidence>
<feature type="domain" description="ABC transporter" evidence="8">
    <location>
        <begin position="3"/>
        <end position="192"/>
    </location>
</feature>
<dbReference type="EMBL" id="JAQJZL010000015">
    <property type="protein sequence ID" value="KAJ6027525.1"/>
    <property type="molecule type" value="Genomic_DNA"/>
</dbReference>
<evidence type="ECO:0000256" key="6">
    <source>
        <dbReference type="SAM" id="Phobius"/>
    </source>
</evidence>
<dbReference type="GO" id="GO:0140359">
    <property type="term" value="F:ABC-type transporter activity"/>
    <property type="evidence" value="ECO:0007669"/>
    <property type="project" value="InterPro"/>
</dbReference>
<dbReference type="Proteomes" id="UP001219568">
    <property type="component" value="Unassembled WGS sequence"/>
</dbReference>
<dbReference type="PANTHER" id="PTHR48041:SF91">
    <property type="entry name" value="ABC TRANSPORTER G FAMILY MEMBER 28"/>
    <property type="match status" value="1"/>
</dbReference>
<proteinExistence type="predicted"/>
<accession>A0AAD6I3K7</accession>
<keyword evidence="5 6" id="KW-0472">Membrane</keyword>
<keyword evidence="4 6" id="KW-1133">Transmembrane helix</keyword>
<dbReference type="Pfam" id="PF00005">
    <property type="entry name" value="ABC_tran"/>
    <property type="match status" value="1"/>
</dbReference>
<evidence type="ECO:0000256" key="3">
    <source>
        <dbReference type="ARBA" id="ARBA00022692"/>
    </source>
</evidence>
<evidence type="ECO:0000256" key="2">
    <source>
        <dbReference type="ARBA" id="ARBA00022448"/>
    </source>
</evidence>
<feature type="signal peptide" evidence="7">
    <location>
        <begin position="1"/>
        <end position="19"/>
    </location>
</feature>
<keyword evidence="3 6" id="KW-0812">Transmembrane</keyword>
<name>A0AAD6I3K7_PENCN</name>
<dbReference type="AlphaFoldDB" id="A0AAD6I3K7"/>
<feature type="transmembrane region" description="Helical" evidence="6">
    <location>
        <begin position="397"/>
        <end position="418"/>
    </location>
</feature>
<dbReference type="Pfam" id="PF19055">
    <property type="entry name" value="ABC2_membrane_7"/>
    <property type="match status" value="2"/>
</dbReference>
<feature type="transmembrane region" description="Helical" evidence="6">
    <location>
        <begin position="373"/>
        <end position="392"/>
    </location>
</feature>
<evidence type="ECO:0000313" key="9">
    <source>
        <dbReference type="EMBL" id="KAJ6027525.1"/>
    </source>
</evidence>
<dbReference type="PROSITE" id="PS50893">
    <property type="entry name" value="ABC_TRANSPORTER_2"/>
    <property type="match status" value="1"/>
</dbReference>
<feature type="chain" id="PRO_5042174909" description="ABC transporter domain-containing protein" evidence="7">
    <location>
        <begin position="20"/>
        <end position="497"/>
    </location>
</feature>
<organism evidence="9 10">
    <name type="scientific">Penicillium canescens</name>
    <dbReference type="NCBI Taxonomy" id="5083"/>
    <lineage>
        <taxon>Eukaryota</taxon>
        <taxon>Fungi</taxon>
        <taxon>Dikarya</taxon>
        <taxon>Ascomycota</taxon>
        <taxon>Pezizomycotina</taxon>
        <taxon>Eurotiomycetes</taxon>
        <taxon>Eurotiomycetidae</taxon>
        <taxon>Eurotiales</taxon>
        <taxon>Aspergillaceae</taxon>
        <taxon>Penicillium</taxon>
    </lineage>
</organism>
<evidence type="ECO:0000313" key="10">
    <source>
        <dbReference type="Proteomes" id="UP001219568"/>
    </source>
</evidence>
<evidence type="ECO:0000256" key="1">
    <source>
        <dbReference type="ARBA" id="ARBA00004141"/>
    </source>
</evidence>
<comment type="subcellular location">
    <subcellularLocation>
        <location evidence="1">Membrane</location>
        <topology evidence="1">Multi-pass membrane protein</topology>
    </subcellularLocation>
</comment>
<keyword evidence="2" id="KW-0813">Transport</keyword>
<feature type="transmembrane region" description="Helical" evidence="6">
    <location>
        <begin position="424"/>
        <end position="442"/>
    </location>
</feature>
<evidence type="ECO:0000259" key="8">
    <source>
        <dbReference type="PROSITE" id="PS50893"/>
    </source>
</evidence>
<evidence type="ECO:0000256" key="4">
    <source>
        <dbReference type="ARBA" id="ARBA00022989"/>
    </source>
</evidence>
<comment type="caution">
    <text evidence="9">The sequence shown here is derived from an EMBL/GenBank/DDBJ whole genome shotgun (WGS) entry which is preliminary data.</text>
</comment>
<evidence type="ECO:0000256" key="5">
    <source>
        <dbReference type="ARBA" id="ARBA00023136"/>
    </source>
</evidence>
<dbReference type="PANTHER" id="PTHR48041">
    <property type="entry name" value="ABC TRANSPORTER G FAMILY MEMBER 28"/>
    <property type="match status" value="1"/>
</dbReference>
<dbReference type="GO" id="GO:0016020">
    <property type="term" value="C:membrane"/>
    <property type="evidence" value="ECO:0007669"/>
    <property type="project" value="UniProtKB-SubCell"/>
</dbReference>
<dbReference type="InterPro" id="IPR043926">
    <property type="entry name" value="ABCG_dom"/>
</dbReference>
<dbReference type="SUPFAM" id="SSF52540">
    <property type="entry name" value="P-loop containing nucleoside triphosphate hydrolases"/>
    <property type="match status" value="1"/>
</dbReference>
<protein>
    <recommendedName>
        <fullName evidence="8">ABC transporter domain-containing protein</fullName>
    </recommendedName>
</protein>
<keyword evidence="10" id="KW-1185">Reference proteome</keyword>
<dbReference type="InterPro" id="IPR050352">
    <property type="entry name" value="ABCG_transporters"/>
</dbReference>
<dbReference type="GO" id="GO:0005524">
    <property type="term" value="F:ATP binding"/>
    <property type="evidence" value="ECO:0007669"/>
    <property type="project" value="InterPro"/>
</dbReference>
<dbReference type="GO" id="GO:0016887">
    <property type="term" value="F:ATP hydrolysis activity"/>
    <property type="evidence" value="ECO:0007669"/>
    <property type="project" value="InterPro"/>
</dbReference>
<sequence>MMAPLASVWSFLLQTFVSIRDVRDAISCLHNTVLPDLTVRDNILYSGRVLLGGQLSDHEIQEYVDFLIYSLGLESTCYRLVGGLLEGEERCISGGEYKRVSIALALAAAPKALILDEPTSGLDATAAHSLMKLLHSISRQGIMVVCVIHQPRIEIFNLLDDVLVLNDGTQAYLGKASNMQSFFETLGHTFPIASNPADVILDILQTHTPTRGGEEIALQVPIEDSSYSGNGTVEVLNALFERVKQRRMSWLRQLWLAFSRSVVQQSQQTTGLALEIGSSAVTGLMIGLAAFESRGHFFQGIYHHPFDLLSSAVDYRLVAEQGLLCCLAIACAAGPPGVKIFGEEKLTFYRESQSGHSRSAYFLGKNLAVCFRMLVSSLHFTAFYLVLAAPLIQFHSLFGLCFLYFYCIYGLGFVVSAVTRREDGPLLCMLLSLIISAMSGCAPRLSTVRKWHLEWFWYSWPATWFSEAFYQENTAPVAYLYNMEDAATFTGYRTDFL</sequence>
<dbReference type="InterPro" id="IPR027417">
    <property type="entry name" value="P-loop_NTPase"/>
</dbReference>
<keyword evidence="7" id="KW-0732">Signal</keyword>
<dbReference type="Gene3D" id="3.40.50.300">
    <property type="entry name" value="P-loop containing nucleotide triphosphate hydrolases"/>
    <property type="match status" value="1"/>
</dbReference>
<reference evidence="9" key="2">
    <citation type="submission" date="2023-01" db="EMBL/GenBank/DDBJ databases">
        <authorList>
            <person name="Petersen C."/>
        </authorList>
    </citation>
    <scope>NUCLEOTIDE SEQUENCE</scope>
    <source>
        <strain evidence="9">IBT 15450</strain>
    </source>
</reference>
<dbReference type="InterPro" id="IPR003439">
    <property type="entry name" value="ABC_transporter-like_ATP-bd"/>
</dbReference>